<dbReference type="RefSeq" id="WP_107537225.1">
    <property type="nucleotide sequence ID" value="NZ_JABUYR010000001.1"/>
</dbReference>
<dbReference type="InterPro" id="IPR036129">
    <property type="entry name" value="Glycerate_kinase_sf"/>
</dbReference>
<dbReference type="STRING" id="1167632.GCA_000286335_01621"/>
<dbReference type="PANTHER" id="PTHR21599">
    <property type="entry name" value="GLYCERATE KINASE"/>
    <property type="match status" value="1"/>
</dbReference>
<comment type="similarity">
    <text evidence="1 4">Belongs to the glycerate kinase type-1 family.</text>
</comment>
<dbReference type="GO" id="GO:0008887">
    <property type="term" value="F:glycerate kinase activity"/>
    <property type="evidence" value="ECO:0007669"/>
    <property type="project" value="UniProtKB-UniRule"/>
</dbReference>
<evidence type="ECO:0000256" key="2">
    <source>
        <dbReference type="ARBA" id="ARBA00022679"/>
    </source>
</evidence>
<dbReference type="Pfam" id="PF02595">
    <property type="entry name" value="Gly_kinase"/>
    <property type="match status" value="1"/>
</dbReference>
<sequence length="380" mass="40332">MKVLIAPDSFKGSMDALSVAQAIEKGILKVSPETDTVILPMADGGEGTMINLVQATEGHVVDVQSVDPLNRAIKSKYGITGDGKTAIIELATSSGIDLLKDDELNPMITTTYGTGLLIKDALAQGIKDFIICLGGSATNDAGIGLLQALGYRFLDENGLPLELGGQYINRLATIDERKVMPEVKDANFEIACDVTNPFIGANGASYIFGAQKGATKEMIKSLDNGLEHFANIVEKQKSMSIHYIEGAGAAGGTAGGMLAFLNAELKRGIELVVDFVKFRDLLKQEQIDLIITGEGKIDGQTAGGKVISGICQLAKENDIPTIALGGSVEGELSELYTQGLTAAFSITNGPMNLNDAMTNSAYLIERQAEQVFRTLIRNIK</sequence>
<evidence type="ECO:0000256" key="4">
    <source>
        <dbReference type="PIRNR" id="PIRNR006078"/>
    </source>
</evidence>
<name>A0A2T4PR81_9STAP</name>
<dbReference type="GO" id="GO:0031388">
    <property type="term" value="P:organic acid phosphorylation"/>
    <property type="evidence" value="ECO:0007669"/>
    <property type="project" value="UniProtKB-UniRule"/>
</dbReference>
<dbReference type="InterPro" id="IPR004381">
    <property type="entry name" value="Glycerate_kinase"/>
</dbReference>
<dbReference type="OrthoDB" id="9774290at2"/>
<dbReference type="NCBIfam" id="TIGR00045">
    <property type="entry name" value="glycerate kinase"/>
    <property type="match status" value="1"/>
</dbReference>
<dbReference type="EMBL" id="PZFK01000027">
    <property type="protein sequence ID" value="PTI28522.1"/>
    <property type="molecule type" value="Genomic_DNA"/>
</dbReference>
<keyword evidence="3 4" id="KW-0418">Kinase</keyword>
<dbReference type="PANTHER" id="PTHR21599:SF0">
    <property type="entry name" value="GLYCERATE KINASE"/>
    <property type="match status" value="1"/>
</dbReference>
<gene>
    <name evidence="5" type="ORF">BU072_11340</name>
</gene>
<evidence type="ECO:0000313" key="6">
    <source>
        <dbReference type="Proteomes" id="UP000241209"/>
    </source>
</evidence>
<dbReference type="InterPro" id="IPR018193">
    <property type="entry name" value="Glyc_kinase_flavodox-like_fold"/>
</dbReference>
<accession>A0A2T4PR81</accession>
<proteinExistence type="inferred from homology"/>
<protein>
    <submittedName>
        <fullName evidence="5">Glycerate kinase</fullName>
    </submittedName>
</protein>
<dbReference type="SUPFAM" id="SSF110738">
    <property type="entry name" value="Glycerate kinase I"/>
    <property type="match status" value="1"/>
</dbReference>
<organism evidence="5 6">
    <name type="scientific">Mammaliicoccus vitulinus</name>
    <dbReference type="NCBI Taxonomy" id="71237"/>
    <lineage>
        <taxon>Bacteria</taxon>
        <taxon>Bacillati</taxon>
        <taxon>Bacillota</taxon>
        <taxon>Bacilli</taxon>
        <taxon>Bacillales</taxon>
        <taxon>Staphylococcaceae</taxon>
        <taxon>Mammaliicoccus</taxon>
    </lineage>
</organism>
<dbReference type="AlphaFoldDB" id="A0A2T4PR81"/>
<comment type="caution">
    <text evidence="5">The sequence shown here is derived from an EMBL/GenBank/DDBJ whole genome shotgun (WGS) entry which is preliminary data.</text>
</comment>
<reference evidence="5 6" key="1">
    <citation type="journal article" date="2016" name="Front. Microbiol.">
        <title>Comprehensive Phylogenetic Analysis of Bovine Non-aureus Staphylococci Species Based on Whole-Genome Sequencing.</title>
        <authorList>
            <person name="Naushad S."/>
            <person name="Barkema H.W."/>
            <person name="Luby C."/>
            <person name="Condas L.A."/>
            <person name="Nobrega D.B."/>
            <person name="Carson D.A."/>
            <person name="De Buck J."/>
        </authorList>
    </citation>
    <scope>NUCLEOTIDE SEQUENCE [LARGE SCALE GENOMIC DNA]</scope>
    <source>
        <strain evidence="5 6">SNUC 2204</strain>
    </source>
</reference>
<dbReference type="PIRSF" id="PIRSF006078">
    <property type="entry name" value="GlxK"/>
    <property type="match status" value="1"/>
</dbReference>
<keyword evidence="2 4" id="KW-0808">Transferase</keyword>
<evidence type="ECO:0000313" key="5">
    <source>
        <dbReference type="EMBL" id="PTI28522.1"/>
    </source>
</evidence>
<dbReference type="Gene3D" id="3.90.1510.10">
    <property type="entry name" value="Glycerate kinase, domain 2"/>
    <property type="match status" value="1"/>
</dbReference>
<dbReference type="Proteomes" id="UP000241209">
    <property type="component" value="Unassembled WGS sequence"/>
</dbReference>
<evidence type="ECO:0000256" key="3">
    <source>
        <dbReference type="ARBA" id="ARBA00022777"/>
    </source>
</evidence>
<dbReference type="InterPro" id="IPR018197">
    <property type="entry name" value="Glycerate_kinase_RE-like"/>
</dbReference>
<evidence type="ECO:0000256" key="1">
    <source>
        <dbReference type="ARBA" id="ARBA00006284"/>
    </source>
</evidence>
<dbReference type="Gene3D" id="3.40.50.10350">
    <property type="entry name" value="Glycerate kinase, domain 1"/>
    <property type="match status" value="1"/>
</dbReference>